<evidence type="ECO:0000313" key="7">
    <source>
        <dbReference type="Proteomes" id="UP000095094"/>
    </source>
</evidence>
<evidence type="ECO:0000256" key="1">
    <source>
        <dbReference type="ARBA" id="ARBA00023015"/>
    </source>
</evidence>
<dbReference type="GO" id="GO:0006355">
    <property type="term" value="P:regulation of DNA-templated transcription"/>
    <property type="evidence" value="ECO:0007669"/>
    <property type="project" value="InterPro"/>
</dbReference>
<dbReference type="Proteomes" id="UP000095094">
    <property type="component" value="Unassembled WGS sequence"/>
</dbReference>
<accession>A0A1E5H0I2</accession>
<name>A0A1E5H0I2_9ENTE</name>
<dbReference type="GO" id="GO:0000160">
    <property type="term" value="P:phosphorelay signal transduction system"/>
    <property type="evidence" value="ECO:0007669"/>
    <property type="project" value="InterPro"/>
</dbReference>
<organism evidence="6 7">
    <name type="scientific">Enterococcus termitis</name>
    <dbReference type="NCBI Taxonomy" id="332950"/>
    <lineage>
        <taxon>Bacteria</taxon>
        <taxon>Bacillati</taxon>
        <taxon>Bacillota</taxon>
        <taxon>Bacilli</taxon>
        <taxon>Lactobacillales</taxon>
        <taxon>Enterococcaceae</taxon>
        <taxon>Enterococcus</taxon>
    </lineage>
</organism>
<feature type="DNA-binding region" description="OmpR/PhoB-type" evidence="4">
    <location>
        <begin position="134"/>
        <end position="235"/>
    </location>
</feature>
<protein>
    <recommendedName>
        <fullName evidence="5">OmpR/PhoB-type domain-containing protein</fullName>
    </recommendedName>
</protein>
<dbReference type="PATRIC" id="fig|332950.4.peg.1063"/>
<gene>
    <name evidence="6" type="ORF">BCR25_16685</name>
</gene>
<evidence type="ECO:0000256" key="3">
    <source>
        <dbReference type="ARBA" id="ARBA00023163"/>
    </source>
</evidence>
<proteinExistence type="predicted"/>
<keyword evidence="2 4" id="KW-0238">DNA-binding</keyword>
<keyword evidence="1" id="KW-0805">Transcription regulation</keyword>
<dbReference type="GO" id="GO:0003677">
    <property type="term" value="F:DNA binding"/>
    <property type="evidence" value="ECO:0007669"/>
    <property type="project" value="UniProtKB-UniRule"/>
</dbReference>
<dbReference type="CDD" id="cd00383">
    <property type="entry name" value="trans_reg_C"/>
    <property type="match status" value="1"/>
</dbReference>
<dbReference type="AlphaFoldDB" id="A0A1E5H0I2"/>
<dbReference type="RefSeq" id="WP_069662683.1">
    <property type="nucleotide sequence ID" value="NZ_JBHUJJ010000001.1"/>
</dbReference>
<comment type="caution">
    <text evidence="6">The sequence shown here is derived from an EMBL/GenBank/DDBJ whole genome shotgun (WGS) entry which is preliminary data.</text>
</comment>
<dbReference type="EMBL" id="MIJY01000007">
    <property type="protein sequence ID" value="OEG18130.1"/>
    <property type="molecule type" value="Genomic_DNA"/>
</dbReference>
<dbReference type="InterPro" id="IPR016032">
    <property type="entry name" value="Sig_transdc_resp-reg_C-effctor"/>
</dbReference>
<dbReference type="Pfam" id="PF00486">
    <property type="entry name" value="Trans_reg_C"/>
    <property type="match status" value="1"/>
</dbReference>
<dbReference type="InterPro" id="IPR036388">
    <property type="entry name" value="WH-like_DNA-bd_sf"/>
</dbReference>
<dbReference type="Gene3D" id="1.10.10.10">
    <property type="entry name" value="Winged helix-like DNA-binding domain superfamily/Winged helix DNA-binding domain"/>
    <property type="match status" value="1"/>
</dbReference>
<dbReference type="OrthoDB" id="9787103at2"/>
<dbReference type="SMART" id="SM00862">
    <property type="entry name" value="Trans_reg_C"/>
    <property type="match status" value="1"/>
</dbReference>
<feature type="domain" description="OmpR/PhoB-type" evidence="5">
    <location>
        <begin position="134"/>
        <end position="235"/>
    </location>
</feature>
<dbReference type="PROSITE" id="PS51755">
    <property type="entry name" value="OMPR_PHOB"/>
    <property type="match status" value="1"/>
</dbReference>
<dbReference type="InterPro" id="IPR001867">
    <property type="entry name" value="OmpR/PhoB-type_DNA-bd"/>
</dbReference>
<sequence>MGKIGLIYLEFEKKEVKTDFLEKYSNIVLLRDKEELFEELYQLEGVIVVDEEKNKLGEVCEIIMTIKKQSTCFSWVVSSIEKDMDRLVYLQLGADFVINKNSSQMEKELIIKNSLRRNHIFTKNQQELQFNGQPSEITKTNFHLVPENLSVKVNGKIEISLTRLEFQLLEMLSQNPRMTFSYEELQKHIYGDISEDRQYRITNLMYHLRRKIDEADDSNKNYIKTVRSRGYMLNI</sequence>
<evidence type="ECO:0000313" key="6">
    <source>
        <dbReference type="EMBL" id="OEG18130.1"/>
    </source>
</evidence>
<dbReference type="SUPFAM" id="SSF46894">
    <property type="entry name" value="C-terminal effector domain of the bipartite response regulators"/>
    <property type="match status" value="1"/>
</dbReference>
<reference evidence="7" key="1">
    <citation type="submission" date="2016-09" db="EMBL/GenBank/DDBJ databases">
        <authorList>
            <person name="Gulvik C.A."/>
        </authorList>
    </citation>
    <scope>NUCLEOTIDE SEQUENCE [LARGE SCALE GENOMIC DNA]</scope>
    <source>
        <strain evidence="7">LMG 8895</strain>
    </source>
</reference>
<evidence type="ECO:0000256" key="4">
    <source>
        <dbReference type="PROSITE-ProRule" id="PRU01091"/>
    </source>
</evidence>
<keyword evidence="3" id="KW-0804">Transcription</keyword>
<keyword evidence="7" id="KW-1185">Reference proteome</keyword>
<evidence type="ECO:0000256" key="2">
    <source>
        <dbReference type="ARBA" id="ARBA00023125"/>
    </source>
</evidence>
<evidence type="ECO:0000259" key="5">
    <source>
        <dbReference type="PROSITE" id="PS51755"/>
    </source>
</evidence>